<dbReference type="RefSeq" id="WP_084830859.1">
    <property type="nucleotide sequence ID" value="NZ_CP072430.1"/>
</dbReference>
<evidence type="ECO:0000313" key="3">
    <source>
        <dbReference type="EMBL" id="AZA23359.1"/>
    </source>
</evidence>
<keyword evidence="1" id="KW-0175">Coiled coil</keyword>
<protein>
    <submittedName>
        <fullName evidence="2">Uncharacterized protein</fullName>
    </submittedName>
</protein>
<sequence>MGFLNKFFKEKNKEQYVNRKYYKNYAEKVYVSEERDLKKWEEMISMFPNMLVQKDKMVRDKEGLLPGHIYMLHWLNKFDSNRRVPVYFEYEYGIDFFKEKQYLQLKGLIFKDKPTKLGLSKIEENKEIIEEKENQNKIKPLDMKTELSRYRKEAKEARESGIEMYESIEQREGFVYQMNGISDYQNKNFDSAKEKLLKAMELGFYSPGGTEYLAKIYRKEKDYLSEIKILENSISNLKNENAMKQAQNNVLGLEERLAKAKILLDKSSK</sequence>
<evidence type="ECO:0000313" key="2">
    <source>
        <dbReference type="EMBL" id="AZA18007.1"/>
    </source>
</evidence>
<proteinExistence type="predicted"/>
<evidence type="ECO:0000256" key="1">
    <source>
        <dbReference type="SAM" id="Coils"/>
    </source>
</evidence>
<feature type="coiled-coil region" evidence="1">
    <location>
        <begin position="220"/>
        <end position="263"/>
    </location>
</feature>
<dbReference type="AlphaFoldDB" id="A0A3G6JJ28"/>
<reference evidence="2" key="1">
    <citation type="submission" date="2018-07" db="EMBL/GenBank/DDBJ databases">
        <authorList>
            <person name="Somerville V."/>
        </authorList>
    </citation>
    <scope>NUCLEOTIDE SEQUENCE</scope>
    <source>
        <strain evidence="3">NWC_1_1</strain>
        <strain evidence="2">NWC_2_1</strain>
    </source>
</reference>
<dbReference type="EMBL" id="CP029252">
    <property type="protein sequence ID" value="AZA23359.1"/>
    <property type="molecule type" value="Genomic_DNA"/>
</dbReference>
<name>A0A3G6JJ28_STRTR</name>
<gene>
    <name evidence="3" type="ORF">DF198_04295</name>
    <name evidence="2" type="ORF">DQL92_04280</name>
</gene>
<accession>A0A3G6JJ28</accession>
<organism evidence="2">
    <name type="scientific">Streptococcus thermophilus</name>
    <dbReference type="NCBI Taxonomy" id="1308"/>
    <lineage>
        <taxon>Bacteria</taxon>
        <taxon>Bacillati</taxon>
        <taxon>Bacillota</taxon>
        <taxon>Bacilli</taxon>
        <taxon>Lactobacillales</taxon>
        <taxon>Streptococcaceae</taxon>
        <taxon>Streptococcus</taxon>
    </lineage>
</organism>
<dbReference type="EMBL" id="CP031021">
    <property type="protein sequence ID" value="AZA18007.1"/>
    <property type="molecule type" value="Genomic_DNA"/>
</dbReference>